<dbReference type="RefSeq" id="WP_019018213.1">
    <property type="nucleotide sequence ID" value="NZ_BMXD01000002.1"/>
</dbReference>
<evidence type="ECO:0000313" key="1">
    <source>
        <dbReference type="EMBL" id="MFC3292598.1"/>
    </source>
</evidence>
<keyword evidence="2" id="KW-1185">Reference proteome</keyword>
<protein>
    <submittedName>
        <fullName evidence="1">Uncharacterized protein</fullName>
    </submittedName>
</protein>
<reference evidence="2" key="1">
    <citation type="journal article" date="2019" name="Int. J. Syst. Evol. Microbiol.">
        <title>The Global Catalogue of Microorganisms (GCM) 10K type strain sequencing project: providing services to taxonomists for standard genome sequencing and annotation.</title>
        <authorList>
            <consortium name="The Broad Institute Genomics Platform"/>
            <consortium name="The Broad Institute Genome Sequencing Center for Infectious Disease"/>
            <person name="Wu L."/>
            <person name="Ma J."/>
        </authorList>
    </citation>
    <scope>NUCLEOTIDE SEQUENCE [LARGE SCALE GENOMIC DNA]</scope>
    <source>
        <strain evidence="2">KCTC 12847</strain>
    </source>
</reference>
<organism evidence="1 2">
    <name type="scientific">Modicisalibacter luteus</name>
    <dbReference type="NCBI Taxonomy" id="453962"/>
    <lineage>
        <taxon>Bacteria</taxon>
        <taxon>Pseudomonadati</taxon>
        <taxon>Pseudomonadota</taxon>
        <taxon>Gammaproteobacteria</taxon>
        <taxon>Oceanospirillales</taxon>
        <taxon>Halomonadaceae</taxon>
        <taxon>Modicisalibacter</taxon>
    </lineage>
</organism>
<evidence type="ECO:0000313" key="2">
    <source>
        <dbReference type="Proteomes" id="UP001595640"/>
    </source>
</evidence>
<name>A0ABV7M128_9GAMM</name>
<sequence>MASSEMQKVRVINELRGFIKKLLQDPQILERSLEIARRAYQEQAESGRSNDREVMARIANDISDTTSVHIPEDPNEHSEADRLYLEILKEVVDEEQALY</sequence>
<accession>A0ABV7M128</accession>
<gene>
    <name evidence="1" type="ORF">ACFOEI_11010</name>
</gene>
<dbReference type="EMBL" id="JBHRUH010000015">
    <property type="protein sequence ID" value="MFC3292598.1"/>
    <property type="molecule type" value="Genomic_DNA"/>
</dbReference>
<comment type="caution">
    <text evidence="1">The sequence shown here is derived from an EMBL/GenBank/DDBJ whole genome shotgun (WGS) entry which is preliminary data.</text>
</comment>
<dbReference type="Proteomes" id="UP001595640">
    <property type="component" value="Unassembled WGS sequence"/>
</dbReference>
<proteinExistence type="predicted"/>